<evidence type="ECO:0000313" key="2">
    <source>
        <dbReference type="Proteomes" id="UP001620405"/>
    </source>
</evidence>
<dbReference type="InterPro" id="IPR036388">
    <property type="entry name" value="WH-like_DNA-bd_sf"/>
</dbReference>
<keyword evidence="2" id="KW-1185">Reference proteome</keyword>
<dbReference type="RefSeq" id="WP_284396107.1">
    <property type="nucleotide sequence ID" value="NZ_BSNQ01000003.1"/>
</dbReference>
<accession>A0ABW8IY64</accession>
<sequence length="211" mass="23810">MRALLAEHAGCTVETLCLKLRITHNAVRQHLSALIAHGYVERAQSRPSGGRPLATFRITETGSLLFPRNYSVITMEMFAALRSRLGDEQLDHFMQQMGLALGQREVPLPATASHEDVVRALATHLDRLGYEALPVKYRDEWQIEAFNCVFHEVAKQHKEVCKFDVAYMKAASGRDIHHLECIVRGGQCCRFRVDAKRVKADGDIELRNADD</sequence>
<proteinExistence type="predicted"/>
<organism evidence="1 2">
    <name type="scientific">Dyella lipolytica</name>
    <dbReference type="NCBI Taxonomy" id="1867835"/>
    <lineage>
        <taxon>Bacteria</taxon>
        <taxon>Pseudomonadati</taxon>
        <taxon>Pseudomonadota</taxon>
        <taxon>Gammaproteobacteria</taxon>
        <taxon>Lysobacterales</taxon>
        <taxon>Rhodanobacteraceae</taxon>
        <taxon>Dyella</taxon>
    </lineage>
</organism>
<dbReference type="EMBL" id="JADIKG010000013">
    <property type="protein sequence ID" value="MFK2874962.1"/>
    <property type="molecule type" value="Genomic_DNA"/>
</dbReference>
<dbReference type="SUPFAM" id="SSF46785">
    <property type="entry name" value="Winged helix' DNA-binding domain"/>
    <property type="match status" value="1"/>
</dbReference>
<dbReference type="Gene3D" id="1.10.10.10">
    <property type="entry name" value="Winged helix-like DNA-binding domain superfamily/Winged helix DNA-binding domain"/>
    <property type="match status" value="1"/>
</dbReference>
<evidence type="ECO:0000313" key="1">
    <source>
        <dbReference type="EMBL" id="MFK2874962.1"/>
    </source>
</evidence>
<comment type="caution">
    <text evidence="1">The sequence shown here is derived from an EMBL/GenBank/DDBJ whole genome shotgun (WGS) entry which is preliminary data.</text>
</comment>
<dbReference type="Proteomes" id="UP001620405">
    <property type="component" value="Unassembled WGS sequence"/>
</dbReference>
<dbReference type="InterPro" id="IPR036390">
    <property type="entry name" value="WH_DNA-bd_sf"/>
</dbReference>
<gene>
    <name evidence="1" type="ORF">ISP13_15575</name>
</gene>
<name>A0ABW8IY64_9GAMM</name>
<protein>
    <submittedName>
        <fullName evidence="1">Transcriptional regulator</fullName>
    </submittedName>
</protein>
<reference evidence="1 2" key="1">
    <citation type="submission" date="2020-10" db="EMBL/GenBank/DDBJ databases">
        <title>Phylogeny of dyella-like bacteria.</title>
        <authorList>
            <person name="Fu J."/>
        </authorList>
    </citation>
    <scope>NUCLEOTIDE SEQUENCE [LARGE SCALE GENOMIC DNA]</scope>
    <source>
        <strain evidence="1 2">DHOB07</strain>
    </source>
</reference>